<comment type="caution">
    <text evidence="2">The sequence shown here is derived from an EMBL/GenBank/DDBJ whole genome shotgun (WGS) entry which is preliminary data.</text>
</comment>
<accession>A0ABP0HQV1</accession>
<sequence>MDALIFGSPPREVGDRVDVVADVLDSATDGCGLRILPFGIECAVPAVSVDFSPLSIRHLRANSHGHVLDLDLNDPLAMGFDVLDLTFDLGTQWIGQVLPQWGTWSEPDESELQLDTDELALYLDPRLGKEDRFTAIPGSFILGNLLRFLEYQILFS</sequence>
<name>A0ABP0HQV1_9DINO</name>
<reference evidence="2 3" key="1">
    <citation type="submission" date="2024-02" db="EMBL/GenBank/DDBJ databases">
        <authorList>
            <person name="Chen Y."/>
            <person name="Shah S."/>
            <person name="Dougan E. K."/>
            <person name="Thang M."/>
            <person name="Chan C."/>
        </authorList>
    </citation>
    <scope>NUCLEOTIDE SEQUENCE [LARGE SCALE GENOMIC DNA]</scope>
</reference>
<organism evidence="2 3">
    <name type="scientific">Durusdinium trenchii</name>
    <dbReference type="NCBI Taxonomy" id="1381693"/>
    <lineage>
        <taxon>Eukaryota</taxon>
        <taxon>Sar</taxon>
        <taxon>Alveolata</taxon>
        <taxon>Dinophyceae</taxon>
        <taxon>Suessiales</taxon>
        <taxon>Symbiodiniaceae</taxon>
        <taxon>Durusdinium</taxon>
    </lineage>
</organism>
<dbReference type="EMBL" id="CAXAMM010001570">
    <property type="protein sequence ID" value="CAK8992529.1"/>
    <property type="molecule type" value="Genomic_DNA"/>
</dbReference>
<proteinExistence type="predicted"/>
<gene>
    <name evidence="1" type="ORF">SCF082_LOCUS3140</name>
    <name evidence="2" type="ORF">SCF082_LOCUS3159</name>
</gene>
<evidence type="ECO:0000313" key="3">
    <source>
        <dbReference type="Proteomes" id="UP001642464"/>
    </source>
</evidence>
<protein>
    <submittedName>
        <fullName evidence="2">Uncharacterized protein</fullName>
    </submittedName>
</protein>
<evidence type="ECO:0000313" key="1">
    <source>
        <dbReference type="EMBL" id="CAK8992529.1"/>
    </source>
</evidence>
<keyword evidence="3" id="KW-1185">Reference proteome</keyword>
<dbReference type="Proteomes" id="UP001642464">
    <property type="component" value="Unassembled WGS sequence"/>
</dbReference>
<dbReference type="EMBL" id="CAXAMM010001581">
    <property type="protein sequence ID" value="CAK8992581.1"/>
    <property type="molecule type" value="Genomic_DNA"/>
</dbReference>
<evidence type="ECO:0000313" key="2">
    <source>
        <dbReference type="EMBL" id="CAK8992581.1"/>
    </source>
</evidence>